<accession>A0ACC2SS06</accession>
<comment type="caution">
    <text evidence="1">The sequence shown here is derived from an EMBL/GenBank/DDBJ whole genome shotgun (WGS) entry which is preliminary data.</text>
</comment>
<name>A0ACC2SS06_9FUNG</name>
<proteinExistence type="predicted"/>
<keyword evidence="2" id="KW-1185">Reference proteome</keyword>
<sequence length="194" mass="21958">MNKLILSFLAAFALSSTFRVDNVAKAETSIYEKMTLREKLSSYQSFEALKVEAVSSTSLIKSNRLPEELIMNGLMEAVHLAFSQHHGLTLSPEKLFITILQGVAIHINQDPKKHRAALGIQHEGKVNLDLLYNKLIRGNSNNDWPLVFDYFKRKIGEYLPNDLFSQLEKPFTTSTDLSVVVTSITIMDSFKAYF</sequence>
<gene>
    <name evidence="1" type="ORF">DSO57_1022579</name>
</gene>
<protein>
    <submittedName>
        <fullName evidence="1">Uncharacterized protein</fullName>
    </submittedName>
</protein>
<evidence type="ECO:0000313" key="1">
    <source>
        <dbReference type="EMBL" id="KAJ9065167.1"/>
    </source>
</evidence>
<evidence type="ECO:0000313" key="2">
    <source>
        <dbReference type="Proteomes" id="UP001165960"/>
    </source>
</evidence>
<reference evidence="1" key="1">
    <citation type="submission" date="2022-04" db="EMBL/GenBank/DDBJ databases">
        <title>Genome of the entomopathogenic fungus Entomophthora muscae.</title>
        <authorList>
            <person name="Elya C."/>
            <person name="Lovett B.R."/>
            <person name="Lee E."/>
            <person name="Macias A.M."/>
            <person name="Hajek A.E."/>
            <person name="De Bivort B.L."/>
            <person name="Kasson M.T."/>
            <person name="De Fine Licht H.H."/>
            <person name="Stajich J.E."/>
        </authorList>
    </citation>
    <scope>NUCLEOTIDE SEQUENCE</scope>
    <source>
        <strain evidence="1">Berkeley</strain>
    </source>
</reference>
<dbReference type="EMBL" id="QTSX02004374">
    <property type="protein sequence ID" value="KAJ9065167.1"/>
    <property type="molecule type" value="Genomic_DNA"/>
</dbReference>
<organism evidence="1 2">
    <name type="scientific">Entomophthora muscae</name>
    <dbReference type="NCBI Taxonomy" id="34485"/>
    <lineage>
        <taxon>Eukaryota</taxon>
        <taxon>Fungi</taxon>
        <taxon>Fungi incertae sedis</taxon>
        <taxon>Zoopagomycota</taxon>
        <taxon>Entomophthoromycotina</taxon>
        <taxon>Entomophthoromycetes</taxon>
        <taxon>Entomophthorales</taxon>
        <taxon>Entomophthoraceae</taxon>
        <taxon>Entomophthora</taxon>
    </lineage>
</organism>
<dbReference type="Proteomes" id="UP001165960">
    <property type="component" value="Unassembled WGS sequence"/>
</dbReference>